<evidence type="ECO:0000256" key="1">
    <source>
        <dbReference type="SAM" id="MobiDB-lite"/>
    </source>
</evidence>
<sequence>MRWSAATISRTVVMLTGALTGAALLGGCSLGADPDRPGSAAPPSPPPDPPAACMLDTAALATATGLTWTPDATTASDTRCVYDPAAGAPTSGVPTSGTPTAGTTAAGDDADGPAFVAVDVAPTGATAANAALDTAAAACRPTSRSEVPTAGGGFVCRFEGGSVFAAAVRGGRLVTVSASAVPAGTTTAQLVTALREQLGALR</sequence>
<proteinExistence type="predicted"/>
<feature type="compositionally biased region" description="Low complexity" evidence="1">
    <location>
        <begin position="87"/>
        <end position="109"/>
    </location>
</feature>
<evidence type="ECO:0000313" key="2">
    <source>
        <dbReference type="EMBL" id="NMH81817.1"/>
    </source>
</evidence>
<dbReference type="PROSITE" id="PS51257">
    <property type="entry name" value="PROKAR_LIPOPROTEIN"/>
    <property type="match status" value="1"/>
</dbReference>
<dbReference type="Proteomes" id="UP001296706">
    <property type="component" value="Unassembled WGS sequence"/>
</dbReference>
<dbReference type="EMBL" id="JAAXKY010000173">
    <property type="protein sequence ID" value="NMH81817.1"/>
    <property type="molecule type" value="Genomic_DNA"/>
</dbReference>
<reference evidence="2 3" key="1">
    <citation type="submission" date="2020-04" db="EMBL/GenBank/DDBJ databases">
        <authorList>
            <person name="Klaysubun C."/>
            <person name="Duangmal K."/>
            <person name="Lipun K."/>
        </authorList>
    </citation>
    <scope>NUCLEOTIDE SEQUENCE [LARGE SCALE GENOMIC DNA]</scope>
    <source>
        <strain evidence="2 3">JCM 11839</strain>
    </source>
</reference>
<gene>
    <name evidence="2" type="ORF">HF577_32595</name>
</gene>
<keyword evidence="3" id="KW-1185">Reference proteome</keyword>
<evidence type="ECO:0008006" key="4">
    <source>
        <dbReference type="Google" id="ProtNLM"/>
    </source>
</evidence>
<accession>A0ABX1RPB3</accession>
<evidence type="ECO:0000313" key="3">
    <source>
        <dbReference type="Proteomes" id="UP001296706"/>
    </source>
</evidence>
<organism evidence="2 3">
    <name type="scientific">Pseudonocardia xinjiangensis</name>
    <dbReference type="NCBI Taxonomy" id="75289"/>
    <lineage>
        <taxon>Bacteria</taxon>
        <taxon>Bacillati</taxon>
        <taxon>Actinomycetota</taxon>
        <taxon>Actinomycetes</taxon>
        <taxon>Pseudonocardiales</taxon>
        <taxon>Pseudonocardiaceae</taxon>
        <taxon>Pseudonocardia</taxon>
    </lineage>
</organism>
<feature type="region of interest" description="Disordered" evidence="1">
    <location>
        <begin position="85"/>
        <end position="109"/>
    </location>
</feature>
<dbReference type="RefSeq" id="WP_169399844.1">
    <property type="nucleotide sequence ID" value="NZ_BAAAJH010000020.1"/>
</dbReference>
<protein>
    <recommendedName>
        <fullName evidence="4">DUF3558 domain-containing protein</fullName>
    </recommendedName>
</protein>
<name>A0ABX1RPB3_9PSEU</name>
<comment type="caution">
    <text evidence="2">The sequence shown here is derived from an EMBL/GenBank/DDBJ whole genome shotgun (WGS) entry which is preliminary data.</text>
</comment>